<dbReference type="UniPathway" id="UPA00340">
    <property type="reaction ID" value="UER00458"/>
</dbReference>
<dbReference type="EMBL" id="FQUJ01000003">
    <property type="protein sequence ID" value="SHE61239.1"/>
    <property type="molecule type" value="Genomic_DNA"/>
</dbReference>
<evidence type="ECO:0000256" key="1">
    <source>
        <dbReference type="ARBA" id="ARBA00008748"/>
    </source>
</evidence>
<comment type="catalytic activity">
    <reaction evidence="9">
        <text>acetate + ATP = acetyl phosphate + ADP</text>
        <dbReference type="Rhea" id="RHEA:11352"/>
        <dbReference type="ChEBI" id="CHEBI:22191"/>
        <dbReference type="ChEBI" id="CHEBI:30089"/>
        <dbReference type="ChEBI" id="CHEBI:30616"/>
        <dbReference type="ChEBI" id="CHEBI:456216"/>
        <dbReference type="EC" id="2.7.2.1"/>
    </reaction>
</comment>
<dbReference type="AlphaFoldDB" id="A0A1M4UX49"/>
<dbReference type="Proteomes" id="UP000184346">
    <property type="component" value="Unassembled WGS sequence"/>
</dbReference>
<keyword evidence="2 9" id="KW-0963">Cytoplasm</keyword>
<evidence type="ECO:0000256" key="8">
    <source>
        <dbReference type="ARBA" id="ARBA00022842"/>
    </source>
</evidence>
<feature type="site" description="Transition state stabilizer" evidence="9">
    <location>
        <position position="178"/>
    </location>
</feature>
<keyword evidence="8 9" id="KW-0460">Magnesium</keyword>
<protein>
    <recommendedName>
        <fullName evidence="9">Acetate kinase</fullName>
        <ecNumber evidence="9">2.7.2.1</ecNumber>
    </recommendedName>
    <alternativeName>
        <fullName evidence="9">Acetokinase</fullName>
    </alternativeName>
</protein>
<dbReference type="GO" id="GO:0006083">
    <property type="term" value="P:acetate metabolic process"/>
    <property type="evidence" value="ECO:0007669"/>
    <property type="project" value="TreeGrafter"/>
</dbReference>
<reference evidence="11 12" key="1">
    <citation type="submission" date="2016-11" db="EMBL/GenBank/DDBJ databases">
        <authorList>
            <person name="Jaros S."/>
            <person name="Januszkiewicz K."/>
            <person name="Wedrychowicz H."/>
        </authorList>
    </citation>
    <scope>NUCLEOTIDE SEQUENCE [LARGE SCALE GENOMIC DNA]</scope>
    <source>
        <strain evidence="11 12">DSM 19980</strain>
    </source>
</reference>
<dbReference type="PRINTS" id="PR00471">
    <property type="entry name" value="ACETATEKNASE"/>
</dbReference>
<dbReference type="GO" id="GO:0000287">
    <property type="term" value="F:magnesium ion binding"/>
    <property type="evidence" value="ECO:0007669"/>
    <property type="project" value="UniProtKB-UniRule"/>
</dbReference>
<keyword evidence="7 9" id="KW-0067">ATP-binding</keyword>
<evidence type="ECO:0000256" key="6">
    <source>
        <dbReference type="ARBA" id="ARBA00022777"/>
    </source>
</evidence>
<feature type="binding site" evidence="9">
    <location>
        <position position="376"/>
    </location>
    <ligand>
        <name>Mg(2+)</name>
        <dbReference type="ChEBI" id="CHEBI:18420"/>
    </ligand>
</feature>
<dbReference type="InterPro" id="IPR023865">
    <property type="entry name" value="Aliphatic_acid_kinase_CS"/>
</dbReference>
<name>A0A1M4UX49_9GAMM</name>
<comment type="subunit">
    <text evidence="9">Homodimer.</text>
</comment>
<dbReference type="GO" id="GO:0005829">
    <property type="term" value="C:cytosol"/>
    <property type="evidence" value="ECO:0007669"/>
    <property type="project" value="TreeGrafter"/>
</dbReference>
<feature type="binding site" evidence="9">
    <location>
        <position position="16"/>
    </location>
    <ligand>
        <name>ATP</name>
        <dbReference type="ChEBI" id="CHEBI:30616"/>
    </ligand>
</feature>
<evidence type="ECO:0000256" key="5">
    <source>
        <dbReference type="ARBA" id="ARBA00022741"/>
    </source>
</evidence>
<dbReference type="InterPro" id="IPR004372">
    <property type="entry name" value="Ac/propionate_kinase"/>
</dbReference>
<comment type="pathway">
    <text evidence="9">Metabolic intermediate biosynthesis; acetyl-CoA biosynthesis; acetyl-CoA from acetate: step 1/2.</text>
</comment>
<comment type="subcellular location">
    <subcellularLocation>
        <location evidence="9">Cytoplasm</location>
    </subcellularLocation>
</comment>
<evidence type="ECO:0000256" key="10">
    <source>
        <dbReference type="RuleBase" id="RU003835"/>
    </source>
</evidence>
<sequence length="405" mass="43418">MTDVILVINCGSSSIKAAAYAVEERPAPVWKGNITGIGSAPVYRALSGTAAGERMALATDMTTHRSLIHWMLERLGQEMPSLRVVAAGHRVVHGGRHFDAPALIDDTVLETIQGLSDLAPGHQPHNLSGIHAIAEAWPEIPQVACFDTAFHRTQPRVAQLFALPRHFADEGVLRYGFHGLSYEYIASVLPRHAGSQANGRFIVAHLGNGASLCAMQEGRSVATTMGFTALDGLMMGKRCGDLDPGVIMHLLRDRGMSVDEVYHLIRRESGLLGVSGISNDMRDLLESDDPRAQEAIELFVHRIVSQLGALVAQLGGLDGLVFTAGIGERSAPIRERIAARLAWLGVRLDPAANAEGASCISTTDSALPVFVIPTDEEGVIAAHTRTLACATPRAQRREREALACS</sequence>
<keyword evidence="3 9" id="KW-0808">Transferase</keyword>
<feature type="binding site" evidence="9">
    <location>
        <begin position="205"/>
        <end position="209"/>
    </location>
    <ligand>
        <name>ATP</name>
        <dbReference type="ChEBI" id="CHEBI:30616"/>
    </ligand>
</feature>
<accession>A0A1M4UX49</accession>
<feature type="binding site" evidence="9">
    <location>
        <position position="9"/>
    </location>
    <ligand>
        <name>Mg(2+)</name>
        <dbReference type="ChEBI" id="CHEBI:18420"/>
    </ligand>
</feature>
<keyword evidence="6 9" id="KW-0418">Kinase</keyword>
<evidence type="ECO:0000256" key="7">
    <source>
        <dbReference type="ARBA" id="ARBA00022840"/>
    </source>
</evidence>
<dbReference type="GO" id="GO:0006085">
    <property type="term" value="P:acetyl-CoA biosynthetic process"/>
    <property type="evidence" value="ECO:0007669"/>
    <property type="project" value="UniProtKB-UniRule"/>
</dbReference>
<dbReference type="GO" id="GO:0008776">
    <property type="term" value="F:acetate kinase activity"/>
    <property type="evidence" value="ECO:0007669"/>
    <property type="project" value="UniProtKB-UniRule"/>
</dbReference>
<dbReference type="EC" id="2.7.2.1" evidence="9"/>
<evidence type="ECO:0000256" key="3">
    <source>
        <dbReference type="ARBA" id="ARBA00022679"/>
    </source>
</evidence>
<evidence type="ECO:0000256" key="2">
    <source>
        <dbReference type="ARBA" id="ARBA00022490"/>
    </source>
</evidence>
<keyword evidence="12" id="KW-1185">Reference proteome</keyword>
<feature type="active site" description="Proton donor/acceptor" evidence="9">
    <location>
        <position position="147"/>
    </location>
</feature>
<keyword evidence="4 9" id="KW-0479">Metal-binding</keyword>
<dbReference type="PANTHER" id="PTHR21060">
    <property type="entry name" value="ACETATE KINASE"/>
    <property type="match status" value="1"/>
</dbReference>
<proteinExistence type="inferred from homology"/>
<dbReference type="SUPFAM" id="SSF53067">
    <property type="entry name" value="Actin-like ATPase domain"/>
    <property type="match status" value="2"/>
</dbReference>
<dbReference type="Gene3D" id="3.30.420.40">
    <property type="match status" value="2"/>
</dbReference>
<dbReference type="NCBIfam" id="TIGR00016">
    <property type="entry name" value="ackA"/>
    <property type="match status" value="1"/>
</dbReference>
<dbReference type="PROSITE" id="PS01075">
    <property type="entry name" value="ACETATE_KINASE_1"/>
    <property type="match status" value="1"/>
</dbReference>
<comment type="caution">
    <text evidence="9">Lacks conserved residue(s) required for the propagation of feature annotation.</text>
</comment>
<evidence type="ECO:0000313" key="12">
    <source>
        <dbReference type="Proteomes" id="UP000184346"/>
    </source>
</evidence>
<dbReference type="PIRSF" id="PIRSF000722">
    <property type="entry name" value="Acetate_prop_kin"/>
    <property type="match status" value="1"/>
</dbReference>
<comment type="function">
    <text evidence="9">Catalyzes the formation of acetyl phosphate from acetate and ATP. Can also catalyze the reverse reaction.</text>
</comment>
<evidence type="ECO:0000256" key="4">
    <source>
        <dbReference type="ARBA" id="ARBA00022723"/>
    </source>
</evidence>
<feature type="site" description="Transition state stabilizer" evidence="9">
    <location>
        <position position="238"/>
    </location>
</feature>
<comment type="similarity">
    <text evidence="1 9 10">Belongs to the acetokinase family.</text>
</comment>
<feature type="binding site" evidence="9">
    <location>
        <position position="90"/>
    </location>
    <ligand>
        <name>substrate</name>
    </ligand>
</feature>
<dbReference type="HAMAP" id="MF_00020">
    <property type="entry name" value="Acetate_kinase"/>
    <property type="match status" value="1"/>
</dbReference>
<dbReference type="InterPro" id="IPR043129">
    <property type="entry name" value="ATPase_NBD"/>
</dbReference>
<dbReference type="Pfam" id="PF00871">
    <property type="entry name" value="Acetate_kinase"/>
    <property type="match status" value="1"/>
</dbReference>
<dbReference type="STRING" id="1121942.SAMN02745148_00783"/>
<gene>
    <name evidence="9" type="primary">ackA</name>
    <name evidence="11" type="ORF">SAMN02745148_00783</name>
</gene>
<dbReference type="PANTHER" id="PTHR21060:SF21">
    <property type="entry name" value="ACETATE KINASE"/>
    <property type="match status" value="1"/>
</dbReference>
<comment type="cofactor">
    <cofactor evidence="9">
        <name>Mg(2+)</name>
        <dbReference type="ChEBI" id="CHEBI:18420"/>
    </cofactor>
    <cofactor evidence="9">
        <name>Mn(2+)</name>
        <dbReference type="ChEBI" id="CHEBI:29035"/>
    </cofactor>
    <text evidence="9">Mg(2+). Can also accept Mn(2+).</text>
</comment>
<dbReference type="RefSeq" id="WP_072819907.1">
    <property type="nucleotide sequence ID" value="NZ_FQUJ01000003.1"/>
</dbReference>
<keyword evidence="5 9" id="KW-0547">Nucleotide-binding</keyword>
<dbReference type="InterPro" id="IPR000890">
    <property type="entry name" value="Aliphatic_acid_kin_short-chain"/>
</dbReference>
<dbReference type="PROSITE" id="PS01076">
    <property type="entry name" value="ACETATE_KINASE_2"/>
    <property type="match status" value="1"/>
</dbReference>
<dbReference type="OrthoDB" id="9802453at2"/>
<organism evidence="11 12">
    <name type="scientific">Modicisalibacter ilicicola DSM 19980</name>
    <dbReference type="NCBI Taxonomy" id="1121942"/>
    <lineage>
        <taxon>Bacteria</taxon>
        <taxon>Pseudomonadati</taxon>
        <taxon>Pseudomonadota</taxon>
        <taxon>Gammaproteobacteria</taxon>
        <taxon>Oceanospirillales</taxon>
        <taxon>Halomonadaceae</taxon>
        <taxon>Modicisalibacter</taxon>
    </lineage>
</organism>
<dbReference type="GO" id="GO:0005524">
    <property type="term" value="F:ATP binding"/>
    <property type="evidence" value="ECO:0007669"/>
    <property type="project" value="UniProtKB-KW"/>
</dbReference>
<evidence type="ECO:0000256" key="9">
    <source>
        <dbReference type="HAMAP-Rule" id="MF_00020"/>
    </source>
</evidence>
<evidence type="ECO:0000313" key="11">
    <source>
        <dbReference type="EMBL" id="SHE61239.1"/>
    </source>
</evidence>
<feature type="binding site" evidence="9">
    <location>
        <begin position="280"/>
        <end position="282"/>
    </location>
    <ligand>
        <name>ATP</name>
        <dbReference type="ChEBI" id="CHEBI:30616"/>
    </ligand>
</feature>